<dbReference type="AlphaFoldDB" id="A0A1W0WFT4"/>
<evidence type="ECO:0000313" key="2">
    <source>
        <dbReference type="EMBL" id="OQV14049.1"/>
    </source>
</evidence>
<reference evidence="3" key="1">
    <citation type="submission" date="2017-01" db="EMBL/GenBank/DDBJ databases">
        <title>Comparative genomics of anhydrobiosis in the tardigrade Hypsibius dujardini.</title>
        <authorList>
            <person name="Yoshida Y."/>
            <person name="Koutsovoulos G."/>
            <person name="Laetsch D."/>
            <person name="Stevens L."/>
            <person name="Kumar S."/>
            <person name="Horikawa D."/>
            <person name="Ishino K."/>
            <person name="Komine S."/>
            <person name="Tomita M."/>
            <person name="Blaxter M."/>
            <person name="Arakawa K."/>
        </authorList>
    </citation>
    <scope>NUCLEOTIDE SEQUENCE [LARGE SCALE GENOMIC DNA]</scope>
    <source>
        <strain evidence="3">Z151</strain>
    </source>
</reference>
<dbReference type="OrthoDB" id="10533731at2759"/>
<protein>
    <submittedName>
        <fullName evidence="2">Uncharacterized protein</fullName>
    </submittedName>
</protein>
<dbReference type="EMBL" id="MTYJ01000111">
    <property type="protein sequence ID" value="OQV14049.1"/>
    <property type="molecule type" value="Genomic_DNA"/>
</dbReference>
<name>A0A1W0WFT4_HYPEX</name>
<dbReference type="Proteomes" id="UP000192578">
    <property type="component" value="Unassembled WGS sequence"/>
</dbReference>
<evidence type="ECO:0000313" key="3">
    <source>
        <dbReference type="Proteomes" id="UP000192578"/>
    </source>
</evidence>
<feature type="region of interest" description="Disordered" evidence="1">
    <location>
        <begin position="1"/>
        <end position="25"/>
    </location>
</feature>
<evidence type="ECO:0000256" key="1">
    <source>
        <dbReference type="SAM" id="MobiDB-lite"/>
    </source>
</evidence>
<proteinExistence type="predicted"/>
<gene>
    <name evidence="2" type="ORF">BV898_11714</name>
</gene>
<accession>A0A1W0WFT4</accession>
<comment type="caution">
    <text evidence="2">The sequence shown here is derived from an EMBL/GenBank/DDBJ whole genome shotgun (WGS) entry which is preliminary data.</text>
</comment>
<organism evidence="2 3">
    <name type="scientific">Hypsibius exemplaris</name>
    <name type="common">Freshwater tardigrade</name>
    <dbReference type="NCBI Taxonomy" id="2072580"/>
    <lineage>
        <taxon>Eukaryota</taxon>
        <taxon>Metazoa</taxon>
        <taxon>Ecdysozoa</taxon>
        <taxon>Tardigrada</taxon>
        <taxon>Eutardigrada</taxon>
        <taxon>Parachela</taxon>
        <taxon>Hypsibioidea</taxon>
        <taxon>Hypsibiidae</taxon>
        <taxon>Hypsibius</taxon>
    </lineage>
</organism>
<keyword evidence="3" id="KW-1185">Reference proteome</keyword>
<sequence>MPPKPSTFPKKGHGNGENDAVSSHKTAHGVAPIPVALPTEGIVRAPNPKLLNKLSFAPCATTNDQVDFPRFLQNCGLLDMITHTFVRLEREKQRPVDPWEWLRYRFFLRIYDPGDKELLRKTLTELTPKKEKLLKERSDLMRAKAKREDAASGVKI</sequence>